<organism evidence="2 3">
    <name type="scientific">Actinomyces denticolens</name>
    <dbReference type="NCBI Taxonomy" id="52767"/>
    <lineage>
        <taxon>Bacteria</taxon>
        <taxon>Bacillati</taxon>
        <taxon>Actinomycetota</taxon>
        <taxon>Actinomycetes</taxon>
        <taxon>Actinomycetales</taxon>
        <taxon>Actinomycetaceae</taxon>
        <taxon>Actinomyces</taxon>
    </lineage>
</organism>
<feature type="region of interest" description="Disordered" evidence="1">
    <location>
        <begin position="38"/>
        <end position="68"/>
    </location>
</feature>
<evidence type="ECO:0008006" key="4">
    <source>
        <dbReference type="Google" id="ProtNLM"/>
    </source>
</evidence>
<evidence type="ECO:0000313" key="3">
    <source>
        <dbReference type="Proteomes" id="UP000184390"/>
    </source>
</evidence>
<evidence type="ECO:0000313" key="2">
    <source>
        <dbReference type="EMBL" id="SHJ12937.1"/>
    </source>
</evidence>
<reference evidence="2 3" key="1">
    <citation type="submission" date="2016-11" db="EMBL/GenBank/DDBJ databases">
        <authorList>
            <person name="Varghese N."/>
            <person name="Submissions S."/>
        </authorList>
    </citation>
    <scope>NUCLEOTIDE SEQUENCE [LARGE SCALE GENOMIC DNA]</scope>
    <source>
        <strain evidence="2 3">PA</strain>
    </source>
</reference>
<proteinExistence type="predicted"/>
<keyword evidence="3" id="KW-1185">Reference proteome</keyword>
<sequence>MAYCHTCDREYHHLGIARHRAGHLDRGERCVITFKDGTTYGYRPRSAGPSASHDPIETTDHPTTEKGN</sequence>
<accession>A0ABY1IGB0</accession>
<feature type="compositionally biased region" description="Basic and acidic residues" evidence="1">
    <location>
        <begin position="54"/>
        <end position="68"/>
    </location>
</feature>
<evidence type="ECO:0000256" key="1">
    <source>
        <dbReference type="SAM" id="MobiDB-lite"/>
    </source>
</evidence>
<gene>
    <name evidence="2" type="ORF">SAMN05216246_11210</name>
</gene>
<dbReference type="Proteomes" id="UP000184390">
    <property type="component" value="Unassembled WGS sequence"/>
</dbReference>
<comment type="caution">
    <text evidence="2">The sequence shown here is derived from an EMBL/GenBank/DDBJ whole genome shotgun (WGS) entry which is preliminary data.</text>
</comment>
<protein>
    <recommendedName>
        <fullName evidence="4">C2H2-type domain-containing protein</fullName>
    </recommendedName>
</protein>
<dbReference type="EMBL" id="FQYL01000012">
    <property type="protein sequence ID" value="SHJ12937.1"/>
    <property type="molecule type" value="Genomic_DNA"/>
</dbReference>
<name>A0ABY1IGB0_9ACTO</name>